<organism evidence="2 3">
    <name type="scientific">Opisthorchis viverrini</name>
    <name type="common">Southeast Asian liver fluke</name>
    <dbReference type="NCBI Taxonomy" id="6198"/>
    <lineage>
        <taxon>Eukaryota</taxon>
        <taxon>Metazoa</taxon>
        <taxon>Spiralia</taxon>
        <taxon>Lophotrochozoa</taxon>
        <taxon>Platyhelminthes</taxon>
        <taxon>Trematoda</taxon>
        <taxon>Digenea</taxon>
        <taxon>Opisthorchiida</taxon>
        <taxon>Opisthorchiata</taxon>
        <taxon>Opisthorchiidae</taxon>
        <taxon>Opisthorchis</taxon>
    </lineage>
</organism>
<evidence type="ECO:0000313" key="2">
    <source>
        <dbReference type="EMBL" id="KER30303.1"/>
    </source>
</evidence>
<accession>A0A074ZSA1</accession>
<name>A0A074ZSA1_OPIVI</name>
<dbReference type="GeneID" id="20327367"/>
<dbReference type="Proteomes" id="UP000054324">
    <property type="component" value="Unassembled WGS sequence"/>
</dbReference>
<gene>
    <name evidence="2" type="ORF">T265_13200</name>
</gene>
<dbReference type="CTD" id="20327367"/>
<reference evidence="2 3" key="1">
    <citation type="submission" date="2013-11" db="EMBL/GenBank/DDBJ databases">
        <title>Opisthorchis viverrini - life in the bile duct.</title>
        <authorList>
            <person name="Young N.D."/>
            <person name="Nagarajan N."/>
            <person name="Lin S.J."/>
            <person name="Korhonen P.K."/>
            <person name="Jex A.R."/>
            <person name="Hall R.S."/>
            <person name="Safavi-Hemami H."/>
            <person name="Kaewkong W."/>
            <person name="Bertrand D."/>
            <person name="Gao S."/>
            <person name="Seet Q."/>
            <person name="Wongkham S."/>
            <person name="Teh B.T."/>
            <person name="Wongkham C."/>
            <person name="Intapan P.M."/>
            <person name="Maleewong W."/>
            <person name="Yang X."/>
            <person name="Hu M."/>
            <person name="Wang Z."/>
            <person name="Hofmann A."/>
            <person name="Sternberg P.W."/>
            <person name="Tan P."/>
            <person name="Wang J."/>
            <person name="Gasser R.B."/>
        </authorList>
    </citation>
    <scope>NUCLEOTIDE SEQUENCE [LARGE SCALE GENOMIC DNA]</scope>
</reference>
<proteinExistence type="predicted"/>
<keyword evidence="3" id="KW-1185">Reference proteome</keyword>
<feature type="region of interest" description="Disordered" evidence="1">
    <location>
        <begin position="21"/>
        <end position="40"/>
    </location>
</feature>
<feature type="non-terminal residue" evidence="2">
    <location>
        <position position="1"/>
    </location>
</feature>
<protein>
    <submittedName>
        <fullName evidence="2">Uncharacterized protein</fullName>
    </submittedName>
</protein>
<dbReference type="KEGG" id="ovi:T265_13200"/>
<dbReference type="RefSeq" id="XP_009165981.1">
    <property type="nucleotide sequence ID" value="XM_009167717.1"/>
</dbReference>
<dbReference type="EMBL" id="KL596663">
    <property type="protein sequence ID" value="KER30303.1"/>
    <property type="molecule type" value="Genomic_DNA"/>
</dbReference>
<feature type="non-terminal residue" evidence="2">
    <location>
        <position position="296"/>
    </location>
</feature>
<evidence type="ECO:0000313" key="3">
    <source>
        <dbReference type="Proteomes" id="UP000054324"/>
    </source>
</evidence>
<evidence type="ECO:0000256" key="1">
    <source>
        <dbReference type="SAM" id="MobiDB-lite"/>
    </source>
</evidence>
<dbReference type="OrthoDB" id="6266369at2759"/>
<sequence>IFVRGRDGQVVIEREFTDQKIRGSNPTSASRPPLSRLGQPGSIPALVQPSVGMAVRHRMGATADQYSSIFESCSRTLDLLWPWCIPRATLLLVTKAHQCELPVVASIGPIGAVDQWPTGALMTNECDLTTTFTVDWVTRLVESIWVLSLNVQLSRSAVAPIRCLAAMPHEGGTRARILSGCLSLDRGSREAEVGFEPRTFWSVNSRANQLSHLAVVTQIRKIRNSNRLTTAVISDENDSERKPYLQCTIHKLTENSSTAHDRFHPSWGSSDRRSPRVSVNLMFYLEPNCMKLENIH</sequence>
<dbReference type="AlphaFoldDB" id="A0A074ZSA1"/>